<dbReference type="GO" id="GO:0015031">
    <property type="term" value="P:protein transport"/>
    <property type="evidence" value="ECO:0007669"/>
    <property type="project" value="UniProtKB-KW"/>
</dbReference>
<evidence type="ECO:0000256" key="2">
    <source>
        <dbReference type="ARBA" id="ARBA00004567"/>
    </source>
</evidence>
<dbReference type="GO" id="GO:0070631">
    <property type="term" value="P:spindle pole body localization"/>
    <property type="evidence" value="ECO:0007669"/>
    <property type="project" value="TreeGrafter"/>
</dbReference>
<feature type="transmembrane region" description="Helical" evidence="13">
    <location>
        <begin position="97"/>
        <end position="116"/>
    </location>
</feature>
<protein>
    <recommendedName>
        <fullName evidence="16">Nucleoporin NDC1</fullName>
    </recommendedName>
</protein>
<keyword evidence="6" id="KW-0509">mRNA transport</keyword>
<proteinExistence type="inferred from homology"/>
<evidence type="ECO:0000256" key="7">
    <source>
        <dbReference type="ARBA" id="ARBA00022927"/>
    </source>
</evidence>
<accession>A0A8H5D5S8</accession>
<evidence type="ECO:0000256" key="11">
    <source>
        <dbReference type="ARBA" id="ARBA00023136"/>
    </source>
</evidence>
<name>A0A8H5D5S8_9AGAR</name>
<reference evidence="14 15" key="1">
    <citation type="journal article" date="2020" name="ISME J.">
        <title>Uncovering the hidden diversity of litter-decomposition mechanisms in mushroom-forming fungi.</title>
        <authorList>
            <person name="Floudas D."/>
            <person name="Bentzer J."/>
            <person name="Ahren D."/>
            <person name="Johansson T."/>
            <person name="Persson P."/>
            <person name="Tunlid A."/>
        </authorList>
    </citation>
    <scope>NUCLEOTIDE SEQUENCE [LARGE SCALE GENOMIC DNA]</scope>
    <source>
        <strain evidence="14 15">CBS 146.42</strain>
    </source>
</reference>
<dbReference type="GO" id="GO:0031965">
    <property type="term" value="C:nuclear membrane"/>
    <property type="evidence" value="ECO:0007669"/>
    <property type="project" value="UniProtKB-SubCell"/>
</dbReference>
<sequence length="701" mass="77759">MSSSTSTAPAAASAEVRTIPIRAIPSSLAIKSTPTIPPSTESYEPLLKAVLRHRLVYNIFLQSGLLTWAAVTISTIWQQDATSLSIAQFILAPFGPLTALASLVVWASMALPVIVLRKLLLNPTRATATSPANSLSNALAKPNSRRAFLVYIVSALVLVLVHTILSYAVESADPKLRLFVKSKKHPHYLNGRLIFLIISQAAIAAVYGIRNVMLDRPAFKWGIAEQKSEQNLNITLLDVLRSLIVSSLLSFLALPITAIVFGVLRFFLPILYKLPFVSLFLRPFTAHFLRGSWTILLPLRHVDLIRRALQLGFVSFFIWDTADTLFDLNVSKQISITGLTADPNQTLISGISSSDPTFKYFAYSELSTLAEDKSATGVAQRTALFVDQKYTPTLWSRFIRESLLLLGNDYQLFLRRGSPAPPPAPAPASTPAVNISSITSNSIPVLRKRIFKSDSEDAIETTLDVLSSDGPISRAVDANVNAVELPEIFRSAEIRVIPQATKQEVQKGAESAKGALEMTRQKINEFSCRVYKHYVPPVATEYLDRWLTWWKKERANKIVEKSLPLRELDIVVIEVISRLTCASLTEDRYGVVQRDIPRILEAFLSFLSAVEEYQVQVNSLYIPPNSDEEGEAGATTLTPKELEERERLRYEVEKGGEVLGAMADGLKEGVARIVRTFGDRLLAFKFPPRTAQKLQGFLDYC</sequence>
<dbReference type="GO" id="GO:0030674">
    <property type="term" value="F:protein-macromolecule adaptor activity"/>
    <property type="evidence" value="ECO:0007669"/>
    <property type="project" value="TreeGrafter"/>
</dbReference>
<evidence type="ECO:0000256" key="5">
    <source>
        <dbReference type="ARBA" id="ARBA00022692"/>
    </source>
</evidence>
<dbReference type="Proteomes" id="UP000559027">
    <property type="component" value="Unassembled WGS sequence"/>
</dbReference>
<dbReference type="GO" id="GO:0051028">
    <property type="term" value="P:mRNA transport"/>
    <property type="evidence" value="ECO:0007669"/>
    <property type="project" value="UniProtKB-KW"/>
</dbReference>
<evidence type="ECO:0000256" key="8">
    <source>
        <dbReference type="ARBA" id="ARBA00022989"/>
    </source>
</evidence>
<evidence type="ECO:0008006" key="16">
    <source>
        <dbReference type="Google" id="ProtNLM"/>
    </source>
</evidence>
<dbReference type="GO" id="GO:0005816">
    <property type="term" value="C:spindle pole body"/>
    <property type="evidence" value="ECO:0007669"/>
    <property type="project" value="TreeGrafter"/>
</dbReference>
<dbReference type="InterPro" id="IPR019049">
    <property type="entry name" value="Nucleoporin_prot_Ndc1/Nup"/>
</dbReference>
<evidence type="ECO:0000256" key="12">
    <source>
        <dbReference type="ARBA" id="ARBA00023242"/>
    </source>
</evidence>
<evidence type="ECO:0000256" key="9">
    <source>
        <dbReference type="ARBA" id="ARBA00023010"/>
    </source>
</evidence>
<feature type="transmembrane region" description="Helical" evidence="13">
    <location>
        <begin position="243"/>
        <end position="268"/>
    </location>
</feature>
<keyword evidence="4" id="KW-0813">Transport</keyword>
<dbReference type="EMBL" id="JAACJO010000009">
    <property type="protein sequence ID" value="KAF5354094.1"/>
    <property type="molecule type" value="Genomic_DNA"/>
</dbReference>
<dbReference type="AlphaFoldDB" id="A0A8H5D5S8"/>
<evidence type="ECO:0000256" key="4">
    <source>
        <dbReference type="ARBA" id="ARBA00022448"/>
    </source>
</evidence>
<organism evidence="14 15">
    <name type="scientific">Leucocoprinus leucothites</name>
    <dbReference type="NCBI Taxonomy" id="201217"/>
    <lineage>
        <taxon>Eukaryota</taxon>
        <taxon>Fungi</taxon>
        <taxon>Dikarya</taxon>
        <taxon>Basidiomycota</taxon>
        <taxon>Agaricomycotina</taxon>
        <taxon>Agaricomycetes</taxon>
        <taxon>Agaricomycetidae</taxon>
        <taxon>Agaricales</taxon>
        <taxon>Agaricineae</taxon>
        <taxon>Agaricaceae</taxon>
        <taxon>Leucocoprinus</taxon>
    </lineage>
</organism>
<evidence type="ECO:0000256" key="3">
    <source>
        <dbReference type="ARBA" id="ARBA00005760"/>
    </source>
</evidence>
<evidence type="ECO:0000313" key="14">
    <source>
        <dbReference type="EMBL" id="KAF5354094.1"/>
    </source>
</evidence>
<gene>
    <name evidence="14" type="ORF">D9756_006890</name>
</gene>
<dbReference type="Pfam" id="PF09531">
    <property type="entry name" value="Ndc1_Nup"/>
    <property type="match status" value="1"/>
</dbReference>
<comment type="caution">
    <text evidence="14">The sequence shown here is derived from an EMBL/GenBank/DDBJ whole genome shotgun (WGS) entry which is preliminary data.</text>
</comment>
<evidence type="ECO:0000256" key="6">
    <source>
        <dbReference type="ARBA" id="ARBA00022816"/>
    </source>
</evidence>
<dbReference type="GO" id="GO:0006999">
    <property type="term" value="P:nuclear pore organization"/>
    <property type="evidence" value="ECO:0007669"/>
    <property type="project" value="TreeGrafter"/>
</dbReference>
<comment type="similarity">
    <text evidence="3">Belongs to the NDC1 family.</text>
</comment>
<keyword evidence="11 13" id="KW-0472">Membrane</keyword>
<evidence type="ECO:0000313" key="15">
    <source>
        <dbReference type="Proteomes" id="UP000559027"/>
    </source>
</evidence>
<keyword evidence="8 13" id="KW-1133">Transmembrane helix</keyword>
<keyword evidence="7" id="KW-0653">Protein transport</keyword>
<dbReference type="PANTHER" id="PTHR13269">
    <property type="entry name" value="NUCLEOPORIN NDC1"/>
    <property type="match status" value="1"/>
</dbReference>
<keyword evidence="5 13" id="KW-0812">Transmembrane</keyword>
<feature type="transmembrane region" description="Helical" evidence="13">
    <location>
        <begin position="189"/>
        <end position="209"/>
    </location>
</feature>
<evidence type="ECO:0000256" key="1">
    <source>
        <dbReference type="ARBA" id="ARBA00004232"/>
    </source>
</evidence>
<dbReference type="PANTHER" id="PTHR13269:SF6">
    <property type="entry name" value="NUCLEOPORIN NDC1"/>
    <property type="match status" value="1"/>
</dbReference>
<keyword evidence="12" id="KW-0539">Nucleus</keyword>
<dbReference type="OrthoDB" id="67850at2759"/>
<feature type="transmembrane region" description="Helical" evidence="13">
    <location>
        <begin position="55"/>
        <end position="77"/>
    </location>
</feature>
<evidence type="ECO:0000256" key="13">
    <source>
        <dbReference type="SAM" id="Phobius"/>
    </source>
</evidence>
<evidence type="ECO:0000256" key="10">
    <source>
        <dbReference type="ARBA" id="ARBA00023132"/>
    </source>
</evidence>
<comment type="subcellular location">
    <subcellularLocation>
        <location evidence="1">Nucleus membrane</location>
        <topology evidence="1">Multi-pass membrane protein</topology>
    </subcellularLocation>
    <subcellularLocation>
        <location evidence="2">Nucleus</location>
        <location evidence="2">Nuclear pore complex</location>
    </subcellularLocation>
</comment>
<keyword evidence="10" id="KW-0906">Nuclear pore complex</keyword>
<keyword evidence="15" id="KW-1185">Reference proteome</keyword>
<dbReference type="GO" id="GO:0070762">
    <property type="term" value="C:nuclear pore transmembrane ring"/>
    <property type="evidence" value="ECO:0007669"/>
    <property type="project" value="TreeGrafter"/>
</dbReference>
<keyword evidence="9" id="KW-0811">Translocation</keyword>
<feature type="transmembrane region" description="Helical" evidence="13">
    <location>
        <begin position="148"/>
        <end position="169"/>
    </location>
</feature>